<dbReference type="PANTHER" id="PTHR31225:SF137">
    <property type="entry name" value="TERPENE SYNTHASE 11-RELATED"/>
    <property type="match status" value="1"/>
</dbReference>
<dbReference type="SUPFAM" id="SSF48576">
    <property type="entry name" value="Terpenoid synthases"/>
    <property type="match status" value="1"/>
</dbReference>
<dbReference type="SFLD" id="SFLDS00005">
    <property type="entry name" value="Isoprenoid_Synthase_Type_I"/>
    <property type="match status" value="1"/>
</dbReference>
<evidence type="ECO:0000256" key="7">
    <source>
        <dbReference type="ARBA" id="ARBA00022640"/>
    </source>
</evidence>
<keyword evidence="8" id="KW-0479">Metal-binding</keyword>
<dbReference type="InterPro" id="IPR050148">
    <property type="entry name" value="Terpene_synthase-like"/>
</dbReference>
<feature type="domain" description="Terpene synthase metal-binding" evidence="13">
    <location>
        <begin position="334"/>
        <end position="562"/>
    </location>
</feature>
<dbReference type="SFLD" id="SFLDG01019">
    <property type="entry name" value="Terpene_Cyclase_Like_1_C_Termi"/>
    <property type="match status" value="1"/>
</dbReference>
<comment type="cofactor">
    <cofactor evidence="1">
        <name>Mn(2+)</name>
        <dbReference type="ChEBI" id="CHEBI:29035"/>
    </cofactor>
</comment>
<dbReference type="Pfam" id="PF01397">
    <property type="entry name" value="Terpene_synth"/>
    <property type="match status" value="1"/>
</dbReference>
<dbReference type="SFLD" id="SFLDG01014">
    <property type="entry name" value="Terpene_Cyclase_Like_1_N-term"/>
    <property type="match status" value="1"/>
</dbReference>
<keyword evidence="9" id="KW-0460">Magnesium</keyword>
<dbReference type="InterPro" id="IPR044814">
    <property type="entry name" value="Terpene_cyclase_plant_C1"/>
</dbReference>
<keyword evidence="10" id="KW-0809">Transit peptide</keyword>
<dbReference type="SUPFAM" id="SSF48239">
    <property type="entry name" value="Terpenoid cyclases/Protein prenyltransferases"/>
    <property type="match status" value="1"/>
</dbReference>
<dbReference type="InterPro" id="IPR008949">
    <property type="entry name" value="Isoprenoid_synthase_dom_sf"/>
</dbReference>
<dbReference type="InterPro" id="IPR005630">
    <property type="entry name" value="Terpene_synthase_metal-bd"/>
</dbReference>
<dbReference type="AlphaFoldDB" id="A0A7T0NB30"/>
<dbReference type="PANTHER" id="PTHR31225">
    <property type="entry name" value="OS04G0344100 PROTEIN-RELATED"/>
    <property type="match status" value="1"/>
</dbReference>
<keyword evidence="11" id="KW-0456">Lyase</keyword>
<dbReference type="FunFam" id="1.50.10.130:FF:000004">
    <property type="entry name" value="Carene synthase, chloroplastic"/>
    <property type="match status" value="1"/>
</dbReference>
<comment type="pathway">
    <text evidence="4">Terpene metabolism; oleoresin biosynthesis.</text>
</comment>
<dbReference type="EMBL" id="MN652003">
    <property type="protein sequence ID" value="QMU24000.1"/>
    <property type="molecule type" value="mRNA"/>
</dbReference>
<dbReference type="InterPro" id="IPR036965">
    <property type="entry name" value="Terpene_synth_N_sf"/>
</dbReference>
<dbReference type="GO" id="GO:0010333">
    <property type="term" value="F:terpene synthase activity"/>
    <property type="evidence" value="ECO:0007669"/>
    <property type="project" value="InterPro"/>
</dbReference>
<keyword evidence="6" id="KW-0150">Chloroplast</keyword>
<comment type="cofactor">
    <cofactor evidence="2">
        <name>Mg(2+)</name>
        <dbReference type="ChEBI" id="CHEBI:18420"/>
    </cofactor>
</comment>
<evidence type="ECO:0000256" key="11">
    <source>
        <dbReference type="ARBA" id="ARBA00023239"/>
    </source>
</evidence>
<comment type="subcellular location">
    <subcellularLocation>
        <location evidence="3">Plastid</location>
        <location evidence="3">Chloroplast</location>
    </subcellularLocation>
</comment>
<dbReference type="Gene3D" id="1.10.600.10">
    <property type="entry name" value="Farnesyl Diphosphate Synthase"/>
    <property type="match status" value="1"/>
</dbReference>
<evidence type="ECO:0000256" key="1">
    <source>
        <dbReference type="ARBA" id="ARBA00001936"/>
    </source>
</evidence>
<reference evidence="15" key="2">
    <citation type="submission" date="2020-02" db="EMBL/GenBank/DDBJ databases">
        <authorList>
            <person name="Liu B."/>
            <person name="Liu Q."/>
            <person name="Zhou Z."/>
        </authorList>
    </citation>
    <scope>NUCLEOTIDE SEQUENCE</scope>
</reference>
<reference evidence="14" key="1">
    <citation type="submission" date="2019-11" db="EMBL/GenBank/DDBJ databases">
        <title>cDNA isolation and functional characterization of monoterpene synthases and sesquiterpene synthase in Pinus massoniana.</title>
        <authorList>
            <person name="Chen R."/>
        </authorList>
    </citation>
    <scope>NUCLEOTIDE SEQUENCE</scope>
</reference>
<evidence type="ECO:0000256" key="2">
    <source>
        <dbReference type="ARBA" id="ARBA00001946"/>
    </source>
</evidence>
<name>A0A7T0NB30_PINMS</name>
<accession>A0A7T0NB30</accession>
<evidence type="ECO:0000259" key="12">
    <source>
        <dbReference type="Pfam" id="PF01397"/>
    </source>
</evidence>
<evidence type="ECO:0000256" key="10">
    <source>
        <dbReference type="ARBA" id="ARBA00022946"/>
    </source>
</evidence>
<dbReference type="Pfam" id="PF03936">
    <property type="entry name" value="Terpene_synth_C"/>
    <property type="match status" value="1"/>
</dbReference>
<feature type="domain" description="Terpene synthase N-terminal" evidence="12">
    <location>
        <begin position="74"/>
        <end position="261"/>
    </location>
</feature>
<evidence type="ECO:0000256" key="4">
    <source>
        <dbReference type="ARBA" id="ARBA00005140"/>
    </source>
</evidence>
<evidence type="ECO:0000256" key="3">
    <source>
        <dbReference type="ARBA" id="ARBA00004229"/>
    </source>
</evidence>
<protein>
    <submittedName>
        <fullName evidence="14">TPS (-)-beta-pinene</fullName>
    </submittedName>
    <submittedName>
        <fullName evidence="15">Terpene synthase</fullName>
    </submittedName>
</protein>
<dbReference type="InterPro" id="IPR001906">
    <property type="entry name" value="Terpene_synth_N"/>
</dbReference>
<dbReference type="InterPro" id="IPR008930">
    <property type="entry name" value="Terpenoid_cyclase/PrenylTrfase"/>
</dbReference>
<comment type="similarity">
    <text evidence="5">Belongs to the terpene synthase family. Tpsd subfamily.</text>
</comment>
<dbReference type="EMBL" id="MT019965">
    <property type="protein sequence ID" value="QPK40825.1"/>
    <property type="molecule type" value="mRNA"/>
</dbReference>
<evidence type="ECO:0000256" key="9">
    <source>
        <dbReference type="ARBA" id="ARBA00022842"/>
    </source>
</evidence>
<dbReference type="FunFam" id="1.10.600.10:FF:000005">
    <property type="entry name" value="Ent-kaur-16-ene synthase, chloroplastic"/>
    <property type="match status" value="1"/>
</dbReference>
<dbReference type="GO" id="GO:0009507">
    <property type="term" value="C:chloroplast"/>
    <property type="evidence" value="ECO:0007669"/>
    <property type="project" value="UniProtKB-SubCell"/>
</dbReference>
<evidence type="ECO:0000256" key="6">
    <source>
        <dbReference type="ARBA" id="ARBA00022528"/>
    </source>
</evidence>
<dbReference type="UniPathway" id="UPA00924"/>
<keyword evidence="7" id="KW-0934">Plastid</keyword>
<evidence type="ECO:0000256" key="5">
    <source>
        <dbReference type="ARBA" id="ARBA00008762"/>
    </source>
</evidence>
<dbReference type="CDD" id="cd00684">
    <property type="entry name" value="Terpene_cyclase_plant_C1"/>
    <property type="match status" value="1"/>
</dbReference>
<evidence type="ECO:0000259" key="13">
    <source>
        <dbReference type="Pfam" id="PF03936"/>
    </source>
</evidence>
<dbReference type="InterPro" id="IPR034741">
    <property type="entry name" value="Terpene_cyclase-like_1_C"/>
</dbReference>
<proteinExistence type="evidence at transcript level"/>
<dbReference type="Gene3D" id="1.50.10.130">
    <property type="entry name" value="Terpene synthase, N-terminal domain"/>
    <property type="match status" value="1"/>
</dbReference>
<dbReference type="GO" id="GO:0016102">
    <property type="term" value="P:diterpenoid biosynthetic process"/>
    <property type="evidence" value="ECO:0007669"/>
    <property type="project" value="InterPro"/>
</dbReference>
<dbReference type="GO" id="GO:0000287">
    <property type="term" value="F:magnesium ion binding"/>
    <property type="evidence" value="ECO:0007669"/>
    <property type="project" value="InterPro"/>
</dbReference>
<evidence type="ECO:0000313" key="15">
    <source>
        <dbReference type="EMBL" id="QPK40825.1"/>
    </source>
</evidence>
<organism evidence="15">
    <name type="scientific">Pinus massoniana</name>
    <name type="common">Chinese red pine</name>
    <dbReference type="NCBI Taxonomy" id="88730"/>
    <lineage>
        <taxon>Eukaryota</taxon>
        <taxon>Viridiplantae</taxon>
        <taxon>Streptophyta</taxon>
        <taxon>Embryophyta</taxon>
        <taxon>Tracheophyta</taxon>
        <taxon>Spermatophyta</taxon>
        <taxon>Pinopsida</taxon>
        <taxon>Pinidae</taxon>
        <taxon>Conifers I</taxon>
        <taxon>Pinales</taxon>
        <taxon>Pinaceae</taxon>
        <taxon>Pinus</taxon>
        <taxon>Pinus subgen. Pinus</taxon>
    </lineage>
</organism>
<evidence type="ECO:0000313" key="14">
    <source>
        <dbReference type="EMBL" id="QMU24000.1"/>
    </source>
</evidence>
<evidence type="ECO:0000256" key="8">
    <source>
        <dbReference type="ARBA" id="ARBA00022723"/>
    </source>
</evidence>
<sequence length="625" mass="71949">MDLISVLPLASKSCVSLHKPLSSSTHKLKPFCKTIRILGMPRRWKFARPSMSLSTVASDDDIKRRTGGYHSNLWNDDVIQFMSTPYGELAYRERAERLIDEVRNIFSSMSLEDGEFNDLIIQRLWMVDNVERLGIDRHFKNEIKSALDYVYSYWSEKGIGCGTNCIITDLNSTALGFRTLRLHGYPVSAEVLKHFRNQIGQFVSCPRETEEEIRSMVNLYRASLIAFPGEKVMEEAETFSEKYLKETLQKIPDCSLSREIGDVLEHGWHTNLPRFEARNYIDVFGQDTENNMESNRKTEKLLELAKLEFNIFQSIQKTELESLLRWWNDSGSPHITFTRHRHVEYYTLASCIAFEPQHSGFRLGFAKACHIITVLDDMYDLFGTIDEVKLFTAAIKRWDPSATDCLPQYMKGIYMMVYNTVNEMSAEAQKAQGRDTLNYARQAWEDYLDSYMQEAKWIATGYLPTFEEYLENGKVSSGHRVSALQPMLTMDIPFPPHILKEVDLPSNLNDLACAILRLRGDTRCYQEDRARGEETSCISCYMKDNPGATEEDALNHLNVMISGVIKELNWELLKPESSVPISSKKINFDITRAFHYGYKYRDGYSVSSVETKSLVMRTLLEPVPL</sequence>